<evidence type="ECO:0000256" key="6">
    <source>
        <dbReference type="RuleBase" id="RU003423"/>
    </source>
</evidence>
<keyword evidence="10" id="KW-1185">Reference proteome</keyword>
<evidence type="ECO:0000256" key="1">
    <source>
        <dbReference type="ARBA" id="ARBA00001938"/>
    </source>
</evidence>
<dbReference type="PANTHER" id="PTHR43178">
    <property type="entry name" value="DIHYDROLIPOAMIDE ACETYLTRANSFERASE COMPONENT OF PYRUVATE DEHYDROGENASE COMPLEX"/>
    <property type="match status" value="1"/>
</dbReference>
<dbReference type="Pfam" id="PF02817">
    <property type="entry name" value="E3_binding"/>
    <property type="match status" value="2"/>
</dbReference>
<dbReference type="Gene3D" id="3.30.559.10">
    <property type="entry name" value="Chloramphenicol acetyltransferase-like domain"/>
    <property type="match status" value="1"/>
</dbReference>
<evidence type="ECO:0000259" key="7">
    <source>
        <dbReference type="PROSITE" id="PS50968"/>
    </source>
</evidence>
<dbReference type="InterPro" id="IPR011053">
    <property type="entry name" value="Single_hybrid_motif"/>
</dbReference>
<evidence type="ECO:0000256" key="2">
    <source>
        <dbReference type="ARBA" id="ARBA00007317"/>
    </source>
</evidence>
<dbReference type="SUPFAM" id="SSF52777">
    <property type="entry name" value="CoA-dependent acyltransferases"/>
    <property type="match status" value="1"/>
</dbReference>
<dbReference type="Gene3D" id="4.10.320.10">
    <property type="entry name" value="E3-binding domain"/>
    <property type="match status" value="2"/>
</dbReference>
<dbReference type="FunFam" id="3.30.559.10:FF:000007">
    <property type="entry name" value="Dihydrolipoamide acetyltransferase component of pyruvate dehydrogenase complex"/>
    <property type="match status" value="1"/>
</dbReference>
<dbReference type="SUPFAM" id="SSF51230">
    <property type="entry name" value="Single hybrid motif"/>
    <property type="match status" value="1"/>
</dbReference>
<comment type="caution">
    <text evidence="9">The sequence shown here is derived from an EMBL/GenBank/DDBJ whole genome shotgun (WGS) entry which is preliminary data.</text>
</comment>
<feature type="domain" description="Lipoyl-binding" evidence="7">
    <location>
        <begin position="2"/>
        <end position="77"/>
    </location>
</feature>
<keyword evidence="5 6" id="KW-0012">Acyltransferase</keyword>
<dbReference type="InterPro" id="IPR023213">
    <property type="entry name" value="CAT-like_dom_sf"/>
</dbReference>
<dbReference type="InterPro" id="IPR036625">
    <property type="entry name" value="E3-bd_dom_sf"/>
</dbReference>
<dbReference type="RefSeq" id="WP_179239472.1">
    <property type="nucleotide sequence ID" value="NZ_JACBNQ010000028.1"/>
</dbReference>
<reference evidence="9" key="1">
    <citation type="submission" date="2020-07" db="EMBL/GenBank/DDBJ databases">
        <title>Genomic analysis of a strain of Sedimentibacter Hydroxybenzoicus DSM7310.</title>
        <authorList>
            <person name="Ma S."/>
        </authorList>
    </citation>
    <scope>NUCLEOTIDE SEQUENCE</scope>
    <source>
        <strain evidence="9">DSM 7310</strain>
    </source>
</reference>
<dbReference type="PANTHER" id="PTHR43178:SF5">
    <property type="entry name" value="LIPOAMIDE ACYLTRANSFERASE COMPONENT OF BRANCHED-CHAIN ALPHA-KETO ACID DEHYDROGENASE COMPLEX, MITOCHONDRIAL"/>
    <property type="match status" value="1"/>
</dbReference>
<dbReference type="GO" id="GO:0031405">
    <property type="term" value="F:lipoic acid binding"/>
    <property type="evidence" value="ECO:0007669"/>
    <property type="project" value="TreeGrafter"/>
</dbReference>
<dbReference type="AlphaFoldDB" id="A0A974BM32"/>
<dbReference type="InterPro" id="IPR050743">
    <property type="entry name" value="2-oxoacid_DH_E2_comp"/>
</dbReference>
<protein>
    <recommendedName>
        <fullName evidence="6">Dihydrolipoamide acetyltransferase component of pyruvate dehydrogenase complex</fullName>
        <ecNumber evidence="6">2.3.1.-</ecNumber>
    </recommendedName>
</protein>
<feature type="domain" description="Peripheral subunit-binding (PSBD)" evidence="8">
    <location>
        <begin position="168"/>
        <end position="202"/>
    </location>
</feature>
<dbReference type="Proteomes" id="UP000611629">
    <property type="component" value="Unassembled WGS sequence"/>
</dbReference>
<dbReference type="SUPFAM" id="SSF47005">
    <property type="entry name" value="Peripheral subunit-binding domain of 2-oxo acid dehydrogenase complex"/>
    <property type="match status" value="2"/>
</dbReference>
<dbReference type="PROSITE" id="PS50968">
    <property type="entry name" value="BIOTINYL_LIPOYL"/>
    <property type="match status" value="1"/>
</dbReference>
<keyword evidence="4 6" id="KW-0450">Lipoyl</keyword>
<organism evidence="9 10">
    <name type="scientific">Sedimentibacter hydroxybenzoicus DSM 7310</name>
    <dbReference type="NCBI Taxonomy" id="1123245"/>
    <lineage>
        <taxon>Bacteria</taxon>
        <taxon>Bacillati</taxon>
        <taxon>Bacillota</taxon>
        <taxon>Tissierellia</taxon>
        <taxon>Sedimentibacter</taxon>
    </lineage>
</organism>
<dbReference type="EC" id="2.3.1.-" evidence="6"/>
<gene>
    <name evidence="9" type="ORF">HZF24_16515</name>
</gene>
<evidence type="ECO:0000256" key="5">
    <source>
        <dbReference type="ARBA" id="ARBA00023315"/>
    </source>
</evidence>
<dbReference type="InterPro" id="IPR004167">
    <property type="entry name" value="PSBD"/>
</dbReference>
<dbReference type="Pfam" id="PF00364">
    <property type="entry name" value="Biotin_lipoyl"/>
    <property type="match status" value="1"/>
</dbReference>
<evidence type="ECO:0000256" key="4">
    <source>
        <dbReference type="ARBA" id="ARBA00022823"/>
    </source>
</evidence>
<evidence type="ECO:0000313" key="10">
    <source>
        <dbReference type="Proteomes" id="UP000611629"/>
    </source>
</evidence>
<evidence type="ECO:0000259" key="8">
    <source>
        <dbReference type="PROSITE" id="PS51826"/>
    </source>
</evidence>
<dbReference type="Pfam" id="PF00198">
    <property type="entry name" value="2-oxoacid_dh"/>
    <property type="match status" value="1"/>
</dbReference>
<dbReference type="EMBL" id="JACBNQ010000028">
    <property type="protein sequence ID" value="NYB75754.1"/>
    <property type="molecule type" value="Genomic_DNA"/>
</dbReference>
<dbReference type="InterPro" id="IPR000089">
    <property type="entry name" value="Biotin_lipoyl"/>
</dbReference>
<dbReference type="PROSITE" id="PS51826">
    <property type="entry name" value="PSBD"/>
    <property type="match status" value="2"/>
</dbReference>
<feature type="domain" description="Peripheral subunit-binding (PSBD)" evidence="8">
    <location>
        <begin position="124"/>
        <end position="161"/>
    </location>
</feature>
<comment type="cofactor">
    <cofactor evidence="1 6">
        <name>(R)-lipoate</name>
        <dbReference type="ChEBI" id="CHEBI:83088"/>
    </cofactor>
</comment>
<dbReference type="GO" id="GO:0005737">
    <property type="term" value="C:cytoplasm"/>
    <property type="evidence" value="ECO:0007669"/>
    <property type="project" value="TreeGrafter"/>
</dbReference>
<dbReference type="CDD" id="cd06849">
    <property type="entry name" value="lipoyl_domain"/>
    <property type="match status" value="1"/>
</dbReference>
<dbReference type="GO" id="GO:0016407">
    <property type="term" value="F:acetyltransferase activity"/>
    <property type="evidence" value="ECO:0007669"/>
    <property type="project" value="TreeGrafter"/>
</dbReference>
<evidence type="ECO:0000313" key="9">
    <source>
        <dbReference type="EMBL" id="NYB75754.1"/>
    </source>
</evidence>
<proteinExistence type="inferred from homology"/>
<accession>A0A974BM32</accession>
<comment type="similarity">
    <text evidence="2 6">Belongs to the 2-oxoacid dehydrogenase family.</text>
</comment>
<evidence type="ECO:0000256" key="3">
    <source>
        <dbReference type="ARBA" id="ARBA00022679"/>
    </source>
</evidence>
<sequence>MAREILMPKLGLTMAEGTVTKWFVEEGNNVKVGDKLFEVETDKLTNEIIADTEGIVRKIVVQAGETVPVKALIGVIADKNEDISGIIGKNLGNKEEEKVADTSYISDVEVNEIKNTKENSDYILATPYAKKLSYEKGIDLSEVEATGYSGVILAKDVERYQNDKPRIKATPAAKKMASENNIDLSAIEKNDRIKKSDVAGYATKSEKSAYDQPTETEKAVGMRKIISERMRANWIATPMVTFNMEVDMTEFIRLREKLKPIYAAEGLKLTYNHMIMKVLGKLLMKYRHLNASLEDDTITYHNYVNLGVAVDVEKGLMVPNVKGLETMTLKEIAEETERLIENARTNKLNPDDLFNGTFTITNIGMFGMDSFTPIINRPEVAILGINRIVDKPVAIDKRVVVRPMMNLSLTTDHSLVDGALSAKFLSEIKEFIENPYLLID</sequence>
<dbReference type="Gene3D" id="2.40.50.100">
    <property type="match status" value="1"/>
</dbReference>
<dbReference type="InterPro" id="IPR001078">
    <property type="entry name" value="2-oxoacid_DH_actylTfrase"/>
</dbReference>
<keyword evidence="3 6" id="KW-0808">Transferase</keyword>
<name>A0A974BM32_SEDHY</name>